<sequence>MPRLFMSNAFFALGKGHRRGPLRFAQGGQHVLVSSPMAIATIWDADILIWAASAMMAARRCGAPVPVALQGTRYEILGFPGRAVSGGYYERLPDGLERLNRTRVVMSQTPWTDEQHGAPWIEDWQIAAGYVQIRLAPWLRDAILAPRAVLALDPAYFTLTSGLERLLYLIARRHAGRQPGGWVFEIAHLHSKTGTTLTLTAFAAFLRRLARNHALPGYRIELSGGNWPERVRIRPVVGAPVDKFVDIPVDKFSPTRLSQQESTPIALENDR</sequence>
<protein>
    <submittedName>
        <fullName evidence="1">RepA replication protein</fullName>
    </submittedName>
</protein>
<name>A0A7W4ID62_9PROT</name>
<reference evidence="1 2" key="1">
    <citation type="submission" date="2020-04" db="EMBL/GenBank/DDBJ databases">
        <title>Description of novel Gluconacetobacter.</title>
        <authorList>
            <person name="Sombolestani A."/>
        </authorList>
    </citation>
    <scope>NUCLEOTIDE SEQUENCE [LARGE SCALE GENOMIC DNA]</scope>
    <source>
        <strain evidence="1 2">LMG 19747</strain>
    </source>
</reference>
<comment type="caution">
    <text evidence="1">The sequence shown here is derived from an EMBL/GenBank/DDBJ whole genome shotgun (WGS) entry which is preliminary data.</text>
</comment>
<organism evidence="1 2">
    <name type="scientific">Gluconacetobacter sacchari</name>
    <dbReference type="NCBI Taxonomy" id="92759"/>
    <lineage>
        <taxon>Bacteria</taxon>
        <taxon>Pseudomonadati</taxon>
        <taxon>Pseudomonadota</taxon>
        <taxon>Alphaproteobacteria</taxon>
        <taxon>Acetobacterales</taxon>
        <taxon>Acetobacteraceae</taxon>
        <taxon>Gluconacetobacter</taxon>
    </lineage>
</organism>
<gene>
    <name evidence="1" type="ORF">HLH48_10955</name>
</gene>
<evidence type="ECO:0000313" key="1">
    <source>
        <dbReference type="EMBL" id="MBB2160688.1"/>
    </source>
</evidence>
<dbReference type="Pfam" id="PF10134">
    <property type="entry name" value="RPA"/>
    <property type="match status" value="1"/>
</dbReference>
<accession>A0A7W4ID62</accession>
<dbReference type="EMBL" id="JABEQJ010000012">
    <property type="protein sequence ID" value="MBB2160688.1"/>
    <property type="molecule type" value="Genomic_DNA"/>
</dbReference>
<dbReference type="RefSeq" id="WP_182997538.1">
    <property type="nucleotide sequence ID" value="NZ_JABEQJ010000012.1"/>
</dbReference>
<proteinExistence type="predicted"/>
<dbReference type="InterPro" id="IPR018777">
    <property type="entry name" value="Replication_initiator_prot_A"/>
</dbReference>
<evidence type="ECO:0000313" key="2">
    <source>
        <dbReference type="Proteomes" id="UP000589085"/>
    </source>
</evidence>
<dbReference type="Proteomes" id="UP000589085">
    <property type="component" value="Unassembled WGS sequence"/>
</dbReference>
<dbReference type="AlphaFoldDB" id="A0A7W4ID62"/>